<dbReference type="EMBL" id="MU003696">
    <property type="protein sequence ID" value="KAF2813240.1"/>
    <property type="molecule type" value="Genomic_DNA"/>
</dbReference>
<evidence type="ECO:0000313" key="2">
    <source>
        <dbReference type="Proteomes" id="UP000504636"/>
    </source>
</evidence>
<organism evidence="1">
    <name type="scientific">Mytilinidion resinicola</name>
    <dbReference type="NCBI Taxonomy" id="574789"/>
    <lineage>
        <taxon>Eukaryota</taxon>
        <taxon>Fungi</taxon>
        <taxon>Dikarya</taxon>
        <taxon>Ascomycota</taxon>
        <taxon>Pezizomycotina</taxon>
        <taxon>Dothideomycetes</taxon>
        <taxon>Pleosporomycetidae</taxon>
        <taxon>Mytilinidiales</taxon>
        <taxon>Mytilinidiaceae</taxon>
        <taxon>Mytilinidion</taxon>
    </lineage>
</organism>
<keyword evidence="2" id="KW-1185">Reference proteome</keyword>
<gene>
    <name evidence="1 3" type="ORF">BDZ99DRAFT_460516</name>
</gene>
<name>A0A6A6YWU3_9PEZI</name>
<reference evidence="3" key="2">
    <citation type="submission" date="2020-04" db="EMBL/GenBank/DDBJ databases">
        <authorList>
            <consortium name="NCBI Genome Project"/>
        </authorList>
    </citation>
    <scope>NUCLEOTIDE SEQUENCE</scope>
    <source>
        <strain evidence="3">CBS 304.34</strain>
    </source>
</reference>
<accession>A0A6A6YWU3</accession>
<dbReference type="AlphaFoldDB" id="A0A6A6YWU3"/>
<proteinExistence type="predicted"/>
<dbReference type="Proteomes" id="UP000504636">
    <property type="component" value="Unplaced"/>
</dbReference>
<sequence length="125" mass="13812">MIRFALPKCPHPKANISLVCTRWAVSAFTIYVLAQSRHNCLRIFLSFAISSGLILPRQNNSITDPSIRALATQVWCNHAELGNILIDIGQYADLTSSNTIPAMPEIENIVARTTNAINSVLDTEF</sequence>
<dbReference type="GeneID" id="54460294"/>
<reference evidence="1 3" key="1">
    <citation type="journal article" date="2020" name="Stud. Mycol.">
        <title>101 Dothideomycetes genomes: a test case for predicting lifestyles and emergence of pathogens.</title>
        <authorList>
            <person name="Haridas S."/>
            <person name="Albert R."/>
            <person name="Binder M."/>
            <person name="Bloem J."/>
            <person name="Labutti K."/>
            <person name="Salamov A."/>
            <person name="Andreopoulos B."/>
            <person name="Baker S."/>
            <person name="Barry K."/>
            <person name="Bills G."/>
            <person name="Bluhm B."/>
            <person name="Cannon C."/>
            <person name="Castanera R."/>
            <person name="Culley D."/>
            <person name="Daum C."/>
            <person name="Ezra D."/>
            <person name="Gonzalez J."/>
            <person name="Henrissat B."/>
            <person name="Kuo A."/>
            <person name="Liang C."/>
            <person name="Lipzen A."/>
            <person name="Lutzoni F."/>
            <person name="Magnuson J."/>
            <person name="Mondo S."/>
            <person name="Nolan M."/>
            <person name="Ohm R."/>
            <person name="Pangilinan J."/>
            <person name="Park H.-J."/>
            <person name="Ramirez L."/>
            <person name="Alfaro M."/>
            <person name="Sun H."/>
            <person name="Tritt A."/>
            <person name="Yoshinaga Y."/>
            <person name="Zwiers L.-H."/>
            <person name="Turgeon B."/>
            <person name="Goodwin S."/>
            <person name="Spatafora J."/>
            <person name="Crous P."/>
            <person name="Grigoriev I."/>
        </authorList>
    </citation>
    <scope>NUCLEOTIDE SEQUENCE</scope>
    <source>
        <strain evidence="1 3">CBS 304.34</strain>
    </source>
</reference>
<evidence type="ECO:0000313" key="1">
    <source>
        <dbReference type="EMBL" id="KAF2813240.1"/>
    </source>
</evidence>
<dbReference type="RefSeq" id="XP_033580204.1">
    <property type="nucleotide sequence ID" value="XM_033719401.1"/>
</dbReference>
<reference evidence="3" key="3">
    <citation type="submission" date="2025-04" db="UniProtKB">
        <authorList>
            <consortium name="RefSeq"/>
        </authorList>
    </citation>
    <scope>IDENTIFICATION</scope>
    <source>
        <strain evidence="3">CBS 304.34</strain>
    </source>
</reference>
<evidence type="ECO:0000313" key="3">
    <source>
        <dbReference type="RefSeq" id="XP_033580204.1"/>
    </source>
</evidence>
<protein>
    <submittedName>
        <fullName evidence="1 3">Uncharacterized protein</fullName>
    </submittedName>
</protein>